<feature type="region of interest" description="Disordered" evidence="1">
    <location>
        <begin position="276"/>
        <end position="299"/>
    </location>
</feature>
<dbReference type="Proteomes" id="UP000824151">
    <property type="component" value="Unassembled WGS sequence"/>
</dbReference>
<sequence>MTPRRREPLTRPEARRRRRWRAAAALTVVVLGVGGTAYATWQFIEEQEFLLDERCEVTTADGTLQLSPTQAHNAATISAAAIGRELPPEAAVHVVAFSLQESDLSLRAPAESAAEAMTGAEESADDDGGGTEDGPDDTAVDDERAKRQDTSLEDLELFTRGGPSWDAGTAQNPTAITLGEVLTSVEDAWDADIPQDDAEAALDEDAWTPTLTAAEAAEVLQRPHDPSFYAEHASQARAFGWPLAGGQPLGMTCHLSQRDVPAGDPEGVLDELDSALPGIVTGTDGSSLPEPPDSADQPMSLELSVPERTESTDYAWLLAQWSVAAAEAYGIQHVDAAGFAWDRDSGTWARSESSAQEGGDSEGEDTEGEDGEGEGAEGDDTTERTTVTLTFREE</sequence>
<feature type="compositionally biased region" description="Low complexity" evidence="1">
    <location>
        <begin position="384"/>
        <end position="394"/>
    </location>
</feature>
<reference evidence="2" key="2">
    <citation type="submission" date="2021-04" db="EMBL/GenBank/DDBJ databases">
        <authorList>
            <person name="Gilroy R."/>
        </authorList>
    </citation>
    <scope>NUCLEOTIDE SEQUENCE</scope>
    <source>
        <strain evidence="2">ChiHejej3B27-3195</strain>
    </source>
</reference>
<dbReference type="AlphaFoldDB" id="A0A9D1USS6"/>
<evidence type="ECO:0000313" key="3">
    <source>
        <dbReference type="Proteomes" id="UP000824151"/>
    </source>
</evidence>
<feature type="region of interest" description="Disordered" evidence="1">
    <location>
        <begin position="347"/>
        <end position="394"/>
    </location>
</feature>
<feature type="compositionally biased region" description="Basic and acidic residues" evidence="1">
    <location>
        <begin position="141"/>
        <end position="150"/>
    </location>
</feature>
<feature type="compositionally biased region" description="Acidic residues" evidence="1">
    <location>
        <begin position="359"/>
        <end position="380"/>
    </location>
</feature>
<comment type="caution">
    <text evidence="2">The sequence shown here is derived from an EMBL/GenBank/DDBJ whole genome shotgun (WGS) entry which is preliminary data.</text>
</comment>
<feature type="region of interest" description="Disordered" evidence="1">
    <location>
        <begin position="109"/>
        <end position="151"/>
    </location>
</feature>
<accession>A0A9D1USS6</accession>
<proteinExistence type="predicted"/>
<evidence type="ECO:0000256" key="1">
    <source>
        <dbReference type="SAM" id="MobiDB-lite"/>
    </source>
</evidence>
<reference evidence="2" key="1">
    <citation type="journal article" date="2021" name="PeerJ">
        <title>Extensive microbial diversity within the chicken gut microbiome revealed by metagenomics and culture.</title>
        <authorList>
            <person name="Gilroy R."/>
            <person name="Ravi A."/>
            <person name="Getino M."/>
            <person name="Pursley I."/>
            <person name="Horton D.L."/>
            <person name="Alikhan N.F."/>
            <person name="Baker D."/>
            <person name="Gharbi K."/>
            <person name="Hall N."/>
            <person name="Watson M."/>
            <person name="Adriaenssens E.M."/>
            <person name="Foster-Nyarko E."/>
            <person name="Jarju S."/>
            <person name="Secka A."/>
            <person name="Antonio M."/>
            <person name="Oren A."/>
            <person name="Chaudhuri R.R."/>
            <person name="La Ragione R."/>
            <person name="Hildebrand F."/>
            <person name="Pallen M.J."/>
        </authorList>
    </citation>
    <scope>NUCLEOTIDE SEQUENCE</scope>
    <source>
        <strain evidence="2">ChiHejej3B27-3195</strain>
    </source>
</reference>
<gene>
    <name evidence="2" type="ORF">H9871_06370</name>
</gene>
<dbReference type="EMBL" id="DXGD01000235">
    <property type="protein sequence ID" value="HIW99750.1"/>
    <property type="molecule type" value="Genomic_DNA"/>
</dbReference>
<name>A0A9D1USS6_9MICC</name>
<evidence type="ECO:0000313" key="2">
    <source>
        <dbReference type="EMBL" id="HIW99750.1"/>
    </source>
</evidence>
<organism evidence="2 3">
    <name type="scientific">Candidatus Nesterenkonia stercoripullorum</name>
    <dbReference type="NCBI Taxonomy" id="2838701"/>
    <lineage>
        <taxon>Bacteria</taxon>
        <taxon>Bacillati</taxon>
        <taxon>Actinomycetota</taxon>
        <taxon>Actinomycetes</taxon>
        <taxon>Micrococcales</taxon>
        <taxon>Micrococcaceae</taxon>
        <taxon>Nesterenkonia</taxon>
    </lineage>
</organism>
<protein>
    <submittedName>
        <fullName evidence="2">Uncharacterized protein</fullName>
    </submittedName>
</protein>
<feature type="compositionally biased region" description="Acidic residues" evidence="1">
    <location>
        <begin position="122"/>
        <end position="140"/>
    </location>
</feature>